<name>X0TYZ7_9ZZZZ</name>
<comment type="caution">
    <text evidence="1">The sequence shown here is derived from an EMBL/GenBank/DDBJ whole genome shotgun (WGS) entry which is preliminary data.</text>
</comment>
<reference evidence="1" key="1">
    <citation type="journal article" date="2014" name="Front. Microbiol.">
        <title>High frequency of phylogenetically diverse reductive dehalogenase-homologous genes in deep subseafloor sedimentary metagenomes.</title>
        <authorList>
            <person name="Kawai M."/>
            <person name="Futagami T."/>
            <person name="Toyoda A."/>
            <person name="Takaki Y."/>
            <person name="Nishi S."/>
            <person name="Hori S."/>
            <person name="Arai W."/>
            <person name="Tsubouchi T."/>
            <person name="Morono Y."/>
            <person name="Uchiyama I."/>
            <person name="Ito T."/>
            <person name="Fujiyama A."/>
            <person name="Inagaki F."/>
            <person name="Takami H."/>
        </authorList>
    </citation>
    <scope>NUCLEOTIDE SEQUENCE</scope>
    <source>
        <strain evidence="1">Expedition CK06-06</strain>
    </source>
</reference>
<feature type="non-terminal residue" evidence="1">
    <location>
        <position position="1"/>
    </location>
</feature>
<protein>
    <submittedName>
        <fullName evidence="1">Uncharacterized protein</fullName>
    </submittedName>
</protein>
<accession>X0TYZ7</accession>
<organism evidence="1">
    <name type="scientific">marine sediment metagenome</name>
    <dbReference type="NCBI Taxonomy" id="412755"/>
    <lineage>
        <taxon>unclassified sequences</taxon>
        <taxon>metagenomes</taxon>
        <taxon>ecological metagenomes</taxon>
    </lineage>
</organism>
<evidence type="ECO:0000313" key="1">
    <source>
        <dbReference type="EMBL" id="GAF92361.1"/>
    </source>
</evidence>
<dbReference type="EMBL" id="BARS01015608">
    <property type="protein sequence ID" value="GAF92361.1"/>
    <property type="molecule type" value="Genomic_DNA"/>
</dbReference>
<proteinExistence type="predicted"/>
<feature type="non-terminal residue" evidence="1">
    <location>
        <position position="283"/>
    </location>
</feature>
<dbReference type="AlphaFoldDB" id="X0TYZ7"/>
<sequence length="283" mass="32033">FGIKRQDTGAVVVADGTSVTNPSTGRYEYEFDPEIGVIYFVSWEVIPASGDASTFVTQTIGPFKSSSDIQVVSDYRGTFEQGELTTLKLMLSDFKGTAFDPSSISISVFDEDNLEIETGLPEKIVTGFYVYDWLIPADQATGPHSVVWSYTIDGDQFQNLQGIIVIEKGDSSTIPGSSYSDKISLIRKSLEYHICCAQNIPVYDEQGRICEDNRTIKFNFPRWNQNHLTRIYRNQKLVTGGISINYFKGEVVFEEPIHEQYDMINADYNFRWFSDEALDRFLS</sequence>
<gene>
    <name evidence="1" type="ORF">S01H1_25798</name>
</gene>